<dbReference type="InterPro" id="IPR011008">
    <property type="entry name" value="Dimeric_a/b-barrel"/>
</dbReference>
<name>A0ABW6S0X2_9NOCA</name>
<reference evidence="1 2" key="1">
    <citation type="submission" date="2024-10" db="EMBL/GenBank/DDBJ databases">
        <title>The Natural Products Discovery Center: Release of the First 8490 Sequenced Strains for Exploring Actinobacteria Biosynthetic Diversity.</title>
        <authorList>
            <person name="Kalkreuter E."/>
            <person name="Kautsar S.A."/>
            <person name="Yang D."/>
            <person name="Bader C.D."/>
            <person name="Teijaro C.N."/>
            <person name="Fluegel L."/>
            <person name="Davis C.M."/>
            <person name="Simpson J.R."/>
            <person name="Lauterbach L."/>
            <person name="Steele A.D."/>
            <person name="Gui C."/>
            <person name="Meng S."/>
            <person name="Li G."/>
            <person name="Viehrig K."/>
            <person name="Ye F."/>
            <person name="Su P."/>
            <person name="Kiefer A.F."/>
            <person name="Nichols A."/>
            <person name="Cepeda A.J."/>
            <person name="Yan W."/>
            <person name="Fan B."/>
            <person name="Jiang Y."/>
            <person name="Adhikari A."/>
            <person name="Zheng C.-J."/>
            <person name="Schuster L."/>
            <person name="Cowan T.M."/>
            <person name="Smanski M.J."/>
            <person name="Chevrette M.G."/>
            <person name="De Carvalho L.P.S."/>
            <person name="Shen B."/>
        </authorList>
    </citation>
    <scope>NUCLEOTIDE SEQUENCE [LARGE SCALE GENOMIC DNA]</scope>
    <source>
        <strain evidence="1 2">NPDC002593</strain>
    </source>
</reference>
<protein>
    <submittedName>
        <fullName evidence="1">EthD domain-containing protein</fullName>
    </submittedName>
</protein>
<dbReference type="SUPFAM" id="SSF54909">
    <property type="entry name" value="Dimeric alpha+beta barrel"/>
    <property type="match status" value="1"/>
</dbReference>
<dbReference type="RefSeq" id="WP_387404138.1">
    <property type="nucleotide sequence ID" value="NZ_JBIAQY010000005.1"/>
</dbReference>
<keyword evidence="2" id="KW-1185">Reference proteome</keyword>
<organism evidence="1 2">
    <name type="scientific">Nocardia jiangxiensis</name>
    <dbReference type="NCBI Taxonomy" id="282685"/>
    <lineage>
        <taxon>Bacteria</taxon>
        <taxon>Bacillati</taxon>
        <taxon>Actinomycetota</taxon>
        <taxon>Actinomycetes</taxon>
        <taxon>Mycobacteriales</taxon>
        <taxon>Nocardiaceae</taxon>
        <taxon>Nocardia</taxon>
    </lineage>
</organism>
<dbReference type="Proteomes" id="UP001601992">
    <property type="component" value="Unassembled WGS sequence"/>
</dbReference>
<evidence type="ECO:0000313" key="1">
    <source>
        <dbReference type="EMBL" id="MFF3569339.1"/>
    </source>
</evidence>
<comment type="caution">
    <text evidence="1">The sequence shown here is derived from an EMBL/GenBank/DDBJ whole genome shotgun (WGS) entry which is preliminary data.</text>
</comment>
<accession>A0ABW6S0X2</accession>
<proteinExistence type="predicted"/>
<evidence type="ECO:0000313" key="2">
    <source>
        <dbReference type="Proteomes" id="UP001601992"/>
    </source>
</evidence>
<dbReference type="EMBL" id="JBIAQY010000005">
    <property type="protein sequence ID" value="MFF3569339.1"/>
    <property type="molecule type" value="Genomic_DNA"/>
</dbReference>
<gene>
    <name evidence="1" type="ORF">ACFYXQ_16340</name>
</gene>
<dbReference type="Gene3D" id="3.30.70.100">
    <property type="match status" value="1"/>
</dbReference>
<sequence length="222" mass="24777">MKLMYALWGSDLAETLRSPDAHTRLARAGATELQVNVVDDDVAAANLRLSTYDEPVAAVVSVWTETGQEPITRELTALADRVEGWIVEERVPMQPPATADGVRFDALSNIAFLRVPAEMTPEAWRRYWHEVHTTIAMETQATFGYLQNVVVSAITPGRRVDGLVEELFPMAAMTDPHAFWGSGGDDAELQRRVTRMMTSIDAFGANREIDVVPTSRYHYDLR</sequence>